<dbReference type="OrthoDB" id="9796457at2"/>
<gene>
    <name evidence="10" type="ORF">SAMN05444349_11775</name>
</gene>
<dbReference type="InterPro" id="IPR036890">
    <property type="entry name" value="HATPase_C_sf"/>
</dbReference>
<dbReference type="SMART" id="SM00388">
    <property type="entry name" value="HisKA"/>
    <property type="match status" value="1"/>
</dbReference>
<dbReference type="Gene3D" id="1.10.287.130">
    <property type="match status" value="1"/>
</dbReference>
<dbReference type="SMART" id="SM00387">
    <property type="entry name" value="HATPase_c"/>
    <property type="match status" value="1"/>
</dbReference>
<evidence type="ECO:0000313" key="11">
    <source>
        <dbReference type="Proteomes" id="UP000184436"/>
    </source>
</evidence>
<dbReference type="GO" id="GO:0000155">
    <property type="term" value="F:phosphorelay sensor kinase activity"/>
    <property type="evidence" value="ECO:0007669"/>
    <property type="project" value="InterPro"/>
</dbReference>
<evidence type="ECO:0000313" key="10">
    <source>
        <dbReference type="EMBL" id="SHF37577.1"/>
    </source>
</evidence>
<dbReference type="CDD" id="cd17546">
    <property type="entry name" value="REC_hyHK_CKI1_RcsC-like"/>
    <property type="match status" value="1"/>
</dbReference>
<evidence type="ECO:0000256" key="2">
    <source>
        <dbReference type="ARBA" id="ARBA00012438"/>
    </source>
</evidence>
<feature type="domain" description="Histidine kinase" evidence="8">
    <location>
        <begin position="324"/>
        <end position="538"/>
    </location>
</feature>
<accession>A0A1M5B5K6</accession>
<dbReference type="Gene3D" id="3.40.50.2300">
    <property type="match status" value="1"/>
</dbReference>
<dbReference type="SUPFAM" id="SSF47384">
    <property type="entry name" value="Homodimeric domain of signal transducing histidine kinase"/>
    <property type="match status" value="1"/>
</dbReference>
<keyword evidence="7" id="KW-0812">Transmembrane</keyword>
<dbReference type="Pfam" id="PF00072">
    <property type="entry name" value="Response_reg"/>
    <property type="match status" value="1"/>
</dbReference>
<sequence length="805" mass="92832">MKIKYDHKPPQRLYMKIFVGYFLLIGLVLTAAALVYIEYRNIECAVQEEEQTAERWKQANRTFETMFDLAMFELHTFTADKEGYEEYERKNLAAQQMLDSLKRLYPEEKQLERIDSAKSILAEKSLQVLCLMGTFKDLAHTDSLIECQIREMTLVEQKAIRELKKDSEQKKGSWIGRLFKKKNRKQEPVEQAAESRTQAVGRLTKLREEISERNESLRSRMEMQTDSLRLRNEYLNKNFARLMHEFQQASTEQRVAEMEEMLSMRRHSFSYIAGLTLFGMLLSFVLYSIIHRDIRRRYRERLKLIVLNEEKQEMLEQKERCMMTMSHELRSPLSAVMGYAELLPDISCEGEVNQIKQNIQQAGERMQSLLNTLLSYYRLTAGKVRVNPVLFSPQSIERTLGGLFSVAAEEKGLSLHTEYVGDGLAVVSGDRERILQIGQNLLSNAIKFTDEGCVTLSVRFEDGMMTMEVGDTGPGMTDEEKKRAFEPFARLANADVQEGFGLGLNITKELTEMLGGQLEVDSKKGEGTTFRITLPLPSASGIKEDIPELRTTDLPKNLRVIAVDDDKVILNLIQQQMEYAGVHCDICRNPSEMVERLREGHYDLLLTDIRMPGMNGYELLELLRNSNVGNSKEVPVLVITAHVPRKKEELMEAGFDGCLYKPFAREELYAAVNAALERGKERNGHEEETDEIDFSPLLVKEEDGKEMLHILRKQTQRDMEVLADIVRRQDMDALTDMVHHLLPVWTMLRIDDCLLELRRIYKREDAEWTEIEKVTDKIQVQGKRLAELAGRKEEAYGEEPTSSRE</sequence>
<evidence type="ECO:0000256" key="1">
    <source>
        <dbReference type="ARBA" id="ARBA00000085"/>
    </source>
</evidence>
<keyword evidence="7" id="KW-1133">Transmembrane helix</keyword>
<feature type="transmembrane region" description="Helical" evidence="7">
    <location>
        <begin position="269"/>
        <end position="290"/>
    </location>
</feature>
<evidence type="ECO:0000259" key="8">
    <source>
        <dbReference type="PROSITE" id="PS50109"/>
    </source>
</evidence>
<keyword evidence="4" id="KW-0808">Transferase</keyword>
<feature type="domain" description="Response regulatory" evidence="9">
    <location>
        <begin position="559"/>
        <end position="676"/>
    </location>
</feature>
<dbReference type="PRINTS" id="PR00344">
    <property type="entry name" value="BCTRLSENSOR"/>
</dbReference>
<dbReference type="CDD" id="cd00082">
    <property type="entry name" value="HisKA"/>
    <property type="match status" value="1"/>
</dbReference>
<dbReference type="Pfam" id="PF00512">
    <property type="entry name" value="HisKA"/>
    <property type="match status" value="1"/>
</dbReference>
<keyword evidence="7" id="KW-0472">Membrane</keyword>
<dbReference type="Pfam" id="PF02518">
    <property type="entry name" value="HATPase_c"/>
    <property type="match status" value="1"/>
</dbReference>
<feature type="modified residue" description="4-aspartylphosphate" evidence="6">
    <location>
        <position position="608"/>
    </location>
</feature>
<keyword evidence="11" id="KW-1185">Reference proteome</keyword>
<reference evidence="10 11" key="1">
    <citation type="submission" date="2016-11" db="EMBL/GenBank/DDBJ databases">
        <authorList>
            <person name="Jaros S."/>
            <person name="Januszkiewicz K."/>
            <person name="Wedrychowicz H."/>
        </authorList>
    </citation>
    <scope>NUCLEOTIDE SEQUENCE [LARGE SCALE GENOMIC DNA]</scope>
    <source>
        <strain evidence="10 11">DSM 26883</strain>
    </source>
</reference>
<dbReference type="InterPro" id="IPR005467">
    <property type="entry name" value="His_kinase_dom"/>
</dbReference>
<dbReference type="SUPFAM" id="SSF55874">
    <property type="entry name" value="ATPase domain of HSP90 chaperone/DNA topoisomerase II/histidine kinase"/>
    <property type="match status" value="1"/>
</dbReference>
<keyword evidence="5 10" id="KW-0418">Kinase</keyword>
<dbReference type="SUPFAM" id="SSF52172">
    <property type="entry name" value="CheY-like"/>
    <property type="match status" value="1"/>
</dbReference>
<dbReference type="PROSITE" id="PS50110">
    <property type="entry name" value="RESPONSE_REGULATORY"/>
    <property type="match status" value="1"/>
</dbReference>
<dbReference type="Gene3D" id="3.30.565.10">
    <property type="entry name" value="Histidine kinase-like ATPase, C-terminal domain"/>
    <property type="match status" value="1"/>
</dbReference>
<dbReference type="GO" id="GO:0005886">
    <property type="term" value="C:plasma membrane"/>
    <property type="evidence" value="ECO:0007669"/>
    <property type="project" value="TreeGrafter"/>
</dbReference>
<keyword evidence="3 6" id="KW-0597">Phosphoprotein</keyword>
<evidence type="ECO:0000256" key="4">
    <source>
        <dbReference type="ARBA" id="ARBA00022679"/>
    </source>
</evidence>
<dbReference type="EC" id="2.7.13.3" evidence="2"/>
<evidence type="ECO:0000256" key="6">
    <source>
        <dbReference type="PROSITE-ProRule" id="PRU00169"/>
    </source>
</evidence>
<dbReference type="InterPro" id="IPR001789">
    <property type="entry name" value="Sig_transdc_resp-reg_receiver"/>
</dbReference>
<dbReference type="SMART" id="SM00448">
    <property type="entry name" value="REC"/>
    <property type="match status" value="1"/>
</dbReference>
<comment type="catalytic activity">
    <reaction evidence="1">
        <text>ATP + protein L-histidine = ADP + protein N-phospho-L-histidine.</text>
        <dbReference type="EC" id="2.7.13.3"/>
    </reaction>
</comment>
<organism evidence="10 11">
    <name type="scientific">Bacteroides faecichinchillae</name>
    <dbReference type="NCBI Taxonomy" id="871325"/>
    <lineage>
        <taxon>Bacteria</taxon>
        <taxon>Pseudomonadati</taxon>
        <taxon>Bacteroidota</taxon>
        <taxon>Bacteroidia</taxon>
        <taxon>Bacteroidales</taxon>
        <taxon>Bacteroidaceae</taxon>
        <taxon>Bacteroides</taxon>
    </lineage>
</organism>
<evidence type="ECO:0000256" key="7">
    <source>
        <dbReference type="SAM" id="Phobius"/>
    </source>
</evidence>
<dbReference type="InterPro" id="IPR004358">
    <property type="entry name" value="Sig_transdc_His_kin-like_C"/>
</dbReference>
<dbReference type="PANTHER" id="PTHR43047">
    <property type="entry name" value="TWO-COMPONENT HISTIDINE PROTEIN KINASE"/>
    <property type="match status" value="1"/>
</dbReference>
<evidence type="ECO:0000256" key="3">
    <source>
        <dbReference type="ARBA" id="ARBA00022553"/>
    </source>
</evidence>
<evidence type="ECO:0000256" key="5">
    <source>
        <dbReference type="ARBA" id="ARBA00022777"/>
    </source>
</evidence>
<protein>
    <recommendedName>
        <fullName evidence="2">histidine kinase</fullName>
        <ecNumber evidence="2">2.7.13.3</ecNumber>
    </recommendedName>
</protein>
<dbReference type="InterPro" id="IPR003661">
    <property type="entry name" value="HisK_dim/P_dom"/>
</dbReference>
<evidence type="ECO:0000259" key="9">
    <source>
        <dbReference type="PROSITE" id="PS50110"/>
    </source>
</evidence>
<dbReference type="InterPro" id="IPR003594">
    <property type="entry name" value="HATPase_dom"/>
</dbReference>
<dbReference type="InterPro" id="IPR011006">
    <property type="entry name" value="CheY-like_superfamily"/>
</dbReference>
<dbReference type="PANTHER" id="PTHR43047:SF72">
    <property type="entry name" value="OSMOSENSING HISTIDINE PROTEIN KINASE SLN1"/>
    <property type="match status" value="1"/>
</dbReference>
<dbReference type="Proteomes" id="UP000184436">
    <property type="component" value="Unassembled WGS sequence"/>
</dbReference>
<dbReference type="InterPro" id="IPR036097">
    <property type="entry name" value="HisK_dim/P_sf"/>
</dbReference>
<feature type="transmembrane region" description="Helical" evidence="7">
    <location>
        <begin position="12"/>
        <end position="37"/>
    </location>
</feature>
<name>A0A1M5B5K6_9BACE</name>
<dbReference type="EMBL" id="FQVD01000017">
    <property type="protein sequence ID" value="SHF37577.1"/>
    <property type="molecule type" value="Genomic_DNA"/>
</dbReference>
<dbReference type="SUPFAM" id="SSF47226">
    <property type="entry name" value="Histidine-containing phosphotransfer domain, HPT domain"/>
    <property type="match status" value="1"/>
</dbReference>
<dbReference type="InterPro" id="IPR036641">
    <property type="entry name" value="HPT_dom_sf"/>
</dbReference>
<dbReference type="AlphaFoldDB" id="A0A1M5B5K6"/>
<dbReference type="PROSITE" id="PS50109">
    <property type="entry name" value="HIS_KIN"/>
    <property type="match status" value="1"/>
</dbReference>
<dbReference type="GO" id="GO:0009927">
    <property type="term" value="F:histidine phosphotransfer kinase activity"/>
    <property type="evidence" value="ECO:0007669"/>
    <property type="project" value="TreeGrafter"/>
</dbReference>
<dbReference type="STRING" id="871325.SAMN05444349_11775"/>
<proteinExistence type="predicted"/>